<dbReference type="SUPFAM" id="SSF88723">
    <property type="entry name" value="PIN domain-like"/>
    <property type="match status" value="1"/>
</dbReference>
<dbReference type="PANTHER" id="PTHR15665">
    <property type="entry name" value="ASTEROID PROTEIN"/>
    <property type="match status" value="1"/>
</dbReference>
<reference evidence="2" key="2">
    <citation type="submission" date="2017-11" db="EMBL/GenBank/DDBJ databases">
        <title>Coralsnake Venomics: Analyses of Venom Gland Transcriptomes and Proteomes of Six Brazilian Taxa.</title>
        <authorList>
            <person name="Aird S.D."/>
            <person name="Jorge da Silva N."/>
            <person name="Qiu L."/>
            <person name="Villar-Briones A."/>
            <person name="Aparecida-Saddi V."/>
            <person name="Campos-Telles M.P."/>
            <person name="Grau M."/>
            <person name="Mikheyev A.S."/>
        </authorList>
    </citation>
    <scope>NUCLEOTIDE SEQUENCE</scope>
    <source>
        <tissue evidence="2">Venom_gland</tissue>
    </source>
</reference>
<proteinExistence type="inferred from homology"/>
<dbReference type="AlphaFoldDB" id="A0A2D4PE09"/>
<protein>
    <submittedName>
        <fullName evidence="2">Uncharacterized protein</fullName>
    </submittedName>
</protein>
<organism evidence="2">
    <name type="scientific">Micrurus surinamensis</name>
    <name type="common">Surinam coral snake</name>
    <dbReference type="NCBI Taxonomy" id="129470"/>
    <lineage>
        <taxon>Eukaryota</taxon>
        <taxon>Metazoa</taxon>
        <taxon>Chordata</taxon>
        <taxon>Craniata</taxon>
        <taxon>Vertebrata</taxon>
        <taxon>Euteleostomi</taxon>
        <taxon>Lepidosauria</taxon>
        <taxon>Squamata</taxon>
        <taxon>Bifurcata</taxon>
        <taxon>Unidentata</taxon>
        <taxon>Episquamata</taxon>
        <taxon>Toxicofera</taxon>
        <taxon>Serpentes</taxon>
        <taxon>Colubroidea</taxon>
        <taxon>Elapidae</taxon>
        <taxon>Elapinae</taxon>
        <taxon>Micrurus</taxon>
    </lineage>
</organism>
<reference evidence="2" key="1">
    <citation type="submission" date="2017-07" db="EMBL/GenBank/DDBJ databases">
        <authorList>
            <person name="Mikheyev A."/>
            <person name="Grau M."/>
        </authorList>
    </citation>
    <scope>NUCLEOTIDE SEQUENCE</scope>
    <source>
        <tissue evidence="2">Venom_gland</tissue>
    </source>
</reference>
<evidence type="ECO:0000313" key="2">
    <source>
        <dbReference type="EMBL" id="LAB56265.1"/>
    </source>
</evidence>
<dbReference type="InterPro" id="IPR026832">
    <property type="entry name" value="Asteroid"/>
</dbReference>
<comment type="similarity">
    <text evidence="1">Belongs to the asteroid family.</text>
</comment>
<dbReference type="PANTHER" id="PTHR15665:SF1">
    <property type="entry name" value="PROTEIN ASTEROID HOMOLOG 1"/>
    <property type="match status" value="1"/>
</dbReference>
<evidence type="ECO:0000256" key="1">
    <source>
        <dbReference type="ARBA" id="ARBA00007398"/>
    </source>
</evidence>
<name>A0A2D4PE09_MICSU</name>
<dbReference type="EMBL" id="IACN01064497">
    <property type="protein sequence ID" value="LAB56265.1"/>
    <property type="molecule type" value="Transcribed_RNA"/>
</dbReference>
<dbReference type="Gene3D" id="3.40.50.1010">
    <property type="entry name" value="5'-nuclease"/>
    <property type="match status" value="1"/>
</dbReference>
<sequence>MGIHGLTSYVGEHSEFFVDLQLRNTDVIIDGNNLYHHLYFDSNLDIRHGGDYDSFTDITHQFFQSLAVCHIQPYVVLDGGNDASNKKCATLKERAQEKIQAAHSLSRGGGGNVLPLLVREVFKQILTELQVPFVQSFSEADRDIVSLANHLNCPVLTLDSDFCIFDLQSGYCPLNYFQWRNLCKCKDSQECYIPTRCFSLERFCRHFNMNKTLLPLFAVMSGNDYINLPAMEVFFSKIHFPIEKSQRKNRKHDRIQGLLNWLSRFADLSEAMGNVLEYFKKHEKESIRQLLSSFMEEYEPSNVNLKDFFQSGMYESEEMKKLKLPQWIETHLIKGQLAPFVSDALILRSTILPVQVENMQRDSAHSITLPIRQVIYWLLLNIAPNSFSPPLNKQPTSLPSVFYEFDRLQKSLKKSSVHVAELAQKFPDSRYALATLNEASIAERLLFLFEAFGVSACILEPVPCLLQLPMAVTCYWIQFSEPKVTLQHIKALLLGVTFGELDKMLHIPDPERPHAEVNKIVHEQFLKWKENKSPKDYLEIDVAHTFCQWQCCLQAGLHLNQLLCRPLPEPDLTRLYNGTLVHRLYHHLKSSSTPENLLSTSPKIYKFYCSMVQIVKDSTPPAFFQKSKSQRKKNKKIVSKLPDTRESTMMDTLPFCSTNRFATLAIEN</sequence>
<accession>A0A2D4PE09</accession>
<dbReference type="InterPro" id="IPR029060">
    <property type="entry name" value="PIN-like_dom_sf"/>
</dbReference>